<dbReference type="InterPro" id="IPR006311">
    <property type="entry name" value="TAT_signal"/>
</dbReference>
<dbReference type="Pfam" id="PF13458">
    <property type="entry name" value="Peripla_BP_6"/>
    <property type="match status" value="1"/>
</dbReference>
<dbReference type="PANTHER" id="PTHR30483">
    <property type="entry name" value="LEUCINE-SPECIFIC-BINDING PROTEIN"/>
    <property type="match status" value="1"/>
</dbReference>
<keyword evidence="7" id="KW-1185">Reference proteome</keyword>
<dbReference type="Proteomes" id="UP001519924">
    <property type="component" value="Unassembled WGS sequence"/>
</dbReference>
<accession>A0ABS7EX91</accession>
<dbReference type="PROSITE" id="PS51318">
    <property type="entry name" value="TAT"/>
    <property type="match status" value="1"/>
</dbReference>
<keyword evidence="3" id="KW-0029">Amino-acid transport</keyword>
<evidence type="ECO:0000256" key="3">
    <source>
        <dbReference type="ARBA" id="ARBA00022970"/>
    </source>
</evidence>
<evidence type="ECO:0000256" key="2">
    <source>
        <dbReference type="ARBA" id="ARBA00022729"/>
    </source>
</evidence>
<reference evidence="6 7" key="1">
    <citation type="submission" date="2021-08" db="EMBL/GenBank/DDBJ databases">
        <title>Caldovatus sediminis gen. nov., sp. nov., a moderately thermophilic bacterium isolated from a hot spring.</title>
        <authorList>
            <person name="Hu C.-J."/>
            <person name="Li W.-J."/>
            <person name="Xian W.-D."/>
        </authorList>
    </citation>
    <scope>NUCLEOTIDE SEQUENCE [LARGE SCALE GENOMIC DNA]</scope>
    <source>
        <strain evidence="6 7">SYSU G05006</strain>
    </source>
</reference>
<protein>
    <submittedName>
        <fullName evidence="6">ABC transporter substrate-binding protein</fullName>
    </submittedName>
</protein>
<dbReference type="CDD" id="cd06332">
    <property type="entry name" value="PBP1_aromatic_compounds-like"/>
    <property type="match status" value="1"/>
</dbReference>
<sequence length="417" mass="46250">MTEIARRTLLRGFAATAAAGTLAAPAVHAQPAAVRIGFLTVKTGPLASGGIQMEQGLLLYLKERDMRLAGRPVELFTADTGGVPAQARTKTQELAERNRVHCIIGPLAAFEALAIDDYIRQVGLPTLSVAAAEDMTQRNPNPWFVRATSTSAQCAHPMADYAAKELRWRRAAVIADDIAYGHEMLAGFQRVFEDNGGRIVQKLWPPLAVPDYGTYISQFKANLDGIFMGFAGSNGFRFVRQFHEYGLGGRIPLTGGMTAVDESLLQNMGNEALGIISACWYSAELDNPVNRRFVEMMRREHRVDPGFYAAATYTNGAVLEAALRAVDGRVEDKQAFMNALRTNRVEETCRGPVRFDQYGNVVGNVYIRRVERKGGRLVNTVIKTYADVSQFWTYDPQEFLRNPVYSRNWPPARHLEN</sequence>
<dbReference type="InterPro" id="IPR051010">
    <property type="entry name" value="BCAA_transport"/>
</dbReference>
<feature type="signal peptide" evidence="4">
    <location>
        <begin position="1"/>
        <end position="29"/>
    </location>
</feature>
<organism evidence="6 7">
    <name type="scientific">Caldovatus aquaticus</name>
    <dbReference type="NCBI Taxonomy" id="2865671"/>
    <lineage>
        <taxon>Bacteria</taxon>
        <taxon>Pseudomonadati</taxon>
        <taxon>Pseudomonadota</taxon>
        <taxon>Alphaproteobacteria</taxon>
        <taxon>Acetobacterales</taxon>
        <taxon>Roseomonadaceae</taxon>
        <taxon>Caldovatus</taxon>
    </lineage>
</organism>
<name>A0ABS7EX91_9PROT</name>
<dbReference type="PANTHER" id="PTHR30483:SF6">
    <property type="entry name" value="PERIPLASMIC BINDING PROTEIN OF ABC TRANSPORTER FOR NATURAL AMINO ACIDS"/>
    <property type="match status" value="1"/>
</dbReference>
<dbReference type="SUPFAM" id="SSF53822">
    <property type="entry name" value="Periplasmic binding protein-like I"/>
    <property type="match status" value="1"/>
</dbReference>
<dbReference type="Gene3D" id="3.40.50.2300">
    <property type="match status" value="2"/>
</dbReference>
<evidence type="ECO:0000313" key="6">
    <source>
        <dbReference type="EMBL" id="MBW8267978.1"/>
    </source>
</evidence>
<gene>
    <name evidence="6" type="ORF">K1J50_00575</name>
</gene>
<comment type="caution">
    <text evidence="6">The sequence shown here is derived from an EMBL/GenBank/DDBJ whole genome shotgun (WGS) entry which is preliminary data.</text>
</comment>
<proteinExistence type="inferred from homology"/>
<dbReference type="RefSeq" id="WP_220115485.1">
    <property type="nucleotide sequence ID" value="NZ_JAHZUY010000001.1"/>
</dbReference>
<evidence type="ECO:0000259" key="5">
    <source>
        <dbReference type="Pfam" id="PF13458"/>
    </source>
</evidence>
<dbReference type="EMBL" id="JAHZUY010000001">
    <property type="protein sequence ID" value="MBW8267978.1"/>
    <property type="molecule type" value="Genomic_DNA"/>
</dbReference>
<feature type="chain" id="PRO_5047016594" evidence="4">
    <location>
        <begin position="30"/>
        <end position="417"/>
    </location>
</feature>
<keyword evidence="2 4" id="KW-0732">Signal</keyword>
<dbReference type="InterPro" id="IPR028082">
    <property type="entry name" value="Peripla_BP_I"/>
</dbReference>
<evidence type="ECO:0000313" key="7">
    <source>
        <dbReference type="Proteomes" id="UP001519924"/>
    </source>
</evidence>
<keyword evidence="3" id="KW-0813">Transport</keyword>
<feature type="domain" description="Leucine-binding protein" evidence="5">
    <location>
        <begin position="34"/>
        <end position="374"/>
    </location>
</feature>
<dbReference type="InterPro" id="IPR028081">
    <property type="entry name" value="Leu-bd"/>
</dbReference>
<evidence type="ECO:0000256" key="1">
    <source>
        <dbReference type="ARBA" id="ARBA00010062"/>
    </source>
</evidence>
<evidence type="ECO:0000256" key="4">
    <source>
        <dbReference type="SAM" id="SignalP"/>
    </source>
</evidence>
<comment type="similarity">
    <text evidence="1">Belongs to the leucine-binding protein family.</text>
</comment>